<dbReference type="GO" id="GO:0005829">
    <property type="term" value="C:cytosol"/>
    <property type="evidence" value="ECO:0007669"/>
    <property type="project" value="TreeGrafter"/>
</dbReference>
<organism evidence="14 15">
    <name type="scientific">Candidatus Uhrbacteria bacterium GW2011_GWC2_41_11</name>
    <dbReference type="NCBI Taxonomy" id="1618985"/>
    <lineage>
        <taxon>Bacteria</taxon>
        <taxon>Candidatus Uhriibacteriota</taxon>
    </lineage>
</organism>
<evidence type="ECO:0000256" key="6">
    <source>
        <dbReference type="ARBA" id="ARBA00022857"/>
    </source>
</evidence>
<evidence type="ECO:0000256" key="7">
    <source>
        <dbReference type="ARBA" id="ARBA00023002"/>
    </source>
</evidence>
<evidence type="ECO:0000313" key="15">
    <source>
        <dbReference type="Proteomes" id="UP000034616"/>
    </source>
</evidence>
<keyword evidence="7 11" id="KW-0560">Oxidoreductase</keyword>
<dbReference type="CDD" id="cd01080">
    <property type="entry name" value="NAD_bind_m-THF_DH_Cyclohyd"/>
    <property type="match status" value="1"/>
</dbReference>
<feature type="domain" description="Tetrahydrofolate dehydrogenase/cyclohydrolase NAD(P)-binding" evidence="13">
    <location>
        <begin position="137"/>
        <end position="274"/>
    </location>
</feature>
<dbReference type="InterPro" id="IPR020630">
    <property type="entry name" value="THF_DH/CycHdrlase_cat_dom"/>
</dbReference>
<dbReference type="PROSITE" id="PS00767">
    <property type="entry name" value="THF_DHG_CYH_2"/>
    <property type="match status" value="1"/>
</dbReference>
<sequence>MTHIINGRKLAVKIRMQVKKRISSLAHIPGLAVLLVGDDPASHTYVRLKEKACKEAGIFFEKHLYPSNVKEENILSDIATLNERTDIHGILVQLPLPHQNTDRMIAAIDPQKDVDGFHPENIRRLDTDKPGIISPVALGIMKLITSTEKSFQGCSAVIIASPLFAHPIEVLLREYGIVSTIVSAQDPLLKEKTKTADILIVAVGKPNLITRDYIKSGAVVIDVGTTRVDNHIVGDVDRTSVESIAGWLTPVPGGVGPMTVALLLVSILKAYQLQK</sequence>
<evidence type="ECO:0000259" key="12">
    <source>
        <dbReference type="Pfam" id="PF00763"/>
    </source>
</evidence>
<keyword evidence="6 11" id="KW-0521">NADP</keyword>
<dbReference type="PATRIC" id="fig|1618985.3.peg.732"/>
<dbReference type="Pfam" id="PF02882">
    <property type="entry name" value="THF_DHG_CYH_C"/>
    <property type="match status" value="1"/>
</dbReference>
<dbReference type="GO" id="GO:0004477">
    <property type="term" value="F:methenyltetrahydrofolate cyclohydrolase activity"/>
    <property type="evidence" value="ECO:0007669"/>
    <property type="project" value="UniProtKB-UniRule"/>
</dbReference>
<dbReference type="HAMAP" id="MF_01576">
    <property type="entry name" value="THF_DHG_CYH"/>
    <property type="match status" value="1"/>
</dbReference>
<comment type="catalytic activity">
    <reaction evidence="11">
        <text>(6R)-5,10-methenyltetrahydrofolate + H2O = (6R)-10-formyltetrahydrofolate + H(+)</text>
        <dbReference type="Rhea" id="RHEA:23700"/>
        <dbReference type="ChEBI" id="CHEBI:15377"/>
        <dbReference type="ChEBI" id="CHEBI:15378"/>
        <dbReference type="ChEBI" id="CHEBI:57455"/>
        <dbReference type="ChEBI" id="CHEBI:195366"/>
        <dbReference type="EC" id="3.5.4.9"/>
    </reaction>
</comment>
<dbReference type="Pfam" id="PF00763">
    <property type="entry name" value="THF_DHG_CYH"/>
    <property type="match status" value="1"/>
</dbReference>
<dbReference type="EC" id="1.5.1.5" evidence="11"/>
<evidence type="ECO:0000256" key="8">
    <source>
        <dbReference type="ARBA" id="ARBA00023102"/>
    </source>
</evidence>
<dbReference type="GO" id="GO:0006164">
    <property type="term" value="P:purine nucleotide biosynthetic process"/>
    <property type="evidence" value="ECO:0007669"/>
    <property type="project" value="UniProtKB-KW"/>
</dbReference>
<comment type="caution">
    <text evidence="14">The sequence shown here is derived from an EMBL/GenBank/DDBJ whole genome shotgun (WGS) entry which is preliminary data.</text>
</comment>
<dbReference type="PRINTS" id="PR00085">
    <property type="entry name" value="THFDHDRGNASE"/>
</dbReference>
<keyword evidence="8 11" id="KW-0368">Histidine biosynthesis</keyword>
<dbReference type="GO" id="GO:0000105">
    <property type="term" value="P:L-histidine biosynthetic process"/>
    <property type="evidence" value="ECO:0007669"/>
    <property type="project" value="UniProtKB-KW"/>
</dbReference>
<keyword evidence="3 11" id="KW-0554">One-carbon metabolism</keyword>
<dbReference type="Gene3D" id="3.40.50.720">
    <property type="entry name" value="NAD(P)-binding Rossmann-like Domain"/>
    <property type="match status" value="1"/>
</dbReference>
<dbReference type="GO" id="GO:0009086">
    <property type="term" value="P:methionine biosynthetic process"/>
    <property type="evidence" value="ECO:0007669"/>
    <property type="project" value="UniProtKB-KW"/>
</dbReference>
<evidence type="ECO:0000256" key="5">
    <source>
        <dbReference type="ARBA" id="ARBA00022801"/>
    </source>
</evidence>
<dbReference type="InterPro" id="IPR000672">
    <property type="entry name" value="THF_DH/CycHdrlase"/>
</dbReference>
<dbReference type="UniPathway" id="UPA00193"/>
<evidence type="ECO:0000313" key="14">
    <source>
        <dbReference type="EMBL" id="KKR86662.1"/>
    </source>
</evidence>
<accession>A0A0G0XG20</accession>
<dbReference type="EC" id="3.5.4.9" evidence="11"/>
<comment type="function">
    <text evidence="11">Catalyzes the oxidation of 5,10-methylenetetrahydrofolate to 5,10-methenyltetrahydrofolate and then the hydrolysis of 5,10-methenyltetrahydrofolate to 10-formyltetrahydrofolate.</text>
</comment>
<comment type="similarity">
    <text evidence="11">Belongs to the tetrahydrofolate dehydrogenase/cyclohydrolase family.</text>
</comment>
<dbReference type="Gene3D" id="3.40.50.10860">
    <property type="entry name" value="Leucine Dehydrogenase, chain A, domain 1"/>
    <property type="match status" value="1"/>
</dbReference>
<comment type="pathway">
    <text evidence="1 11">One-carbon metabolism; tetrahydrofolate interconversion.</text>
</comment>
<keyword evidence="4 11" id="KW-0658">Purine biosynthesis</keyword>
<dbReference type="InterPro" id="IPR046346">
    <property type="entry name" value="Aminoacid_DH-like_N_sf"/>
</dbReference>
<protein>
    <recommendedName>
        <fullName evidence="11">Bifunctional protein FolD</fullName>
    </recommendedName>
    <domain>
        <recommendedName>
            <fullName evidence="11">Methylenetetrahydrofolate dehydrogenase</fullName>
            <ecNumber evidence="11">1.5.1.5</ecNumber>
        </recommendedName>
    </domain>
    <domain>
        <recommendedName>
            <fullName evidence="11">Methenyltetrahydrofolate cyclohydrolase</fullName>
            <ecNumber evidence="11">3.5.4.9</ecNumber>
        </recommendedName>
    </domain>
</protein>
<dbReference type="EMBL" id="LCAH01000010">
    <property type="protein sequence ID" value="KKR86662.1"/>
    <property type="molecule type" value="Genomic_DNA"/>
</dbReference>
<keyword evidence="10 11" id="KW-0511">Multifunctional enzyme</keyword>
<comment type="caution">
    <text evidence="11">Lacks conserved residue(s) required for the propagation of feature annotation.</text>
</comment>
<dbReference type="FunFam" id="3.40.50.10860:FF:000005">
    <property type="entry name" value="C-1-tetrahydrofolate synthase, cytoplasmic, putative"/>
    <property type="match status" value="1"/>
</dbReference>
<dbReference type="SUPFAM" id="SSF51735">
    <property type="entry name" value="NAD(P)-binding Rossmann-fold domains"/>
    <property type="match status" value="1"/>
</dbReference>
<proteinExistence type="inferred from homology"/>
<feature type="domain" description="Tetrahydrofolate dehydrogenase/cyclohydrolase catalytic" evidence="12">
    <location>
        <begin position="5"/>
        <end position="115"/>
    </location>
</feature>
<evidence type="ECO:0000256" key="11">
    <source>
        <dbReference type="HAMAP-Rule" id="MF_01576"/>
    </source>
</evidence>
<dbReference type="AlphaFoldDB" id="A0A0G0XG20"/>
<keyword evidence="5 11" id="KW-0378">Hydrolase</keyword>
<dbReference type="PANTHER" id="PTHR48099:SF5">
    <property type="entry name" value="C-1-TETRAHYDROFOLATE SYNTHASE, CYTOPLASMIC"/>
    <property type="match status" value="1"/>
</dbReference>
<evidence type="ECO:0000256" key="1">
    <source>
        <dbReference type="ARBA" id="ARBA00004777"/>
    </source>
</evidence>
<keyword evidence="9 11" id="KW-0486">Methionine biosynthesis</keyword>
<dbReference type="PANTHER" id="PTHR48099">
    <property type="entry name" value="C-1-TETRAHYDROFOLATE SYNTHASE, CYTOPLASMIC-RELATED"/>
    <property type="match status" value="1"/>
</dbReference>
<keyword evidence="11" id="KW-0028">Amino-acid biosynthesis</keyword>
<dbReference type="GO" id="GO:0004488">
    <property type="term" value="F:methylenetetrahydrofolate dehydrogenase (NADP+) activity"/>
    <property type="evidence" value="ECO:0007669"/>
    <property type="project" value="UniProtKB-UniRule"/>
</dbReference>
<name>A0A0G0XG20_9BACT</name>
<dbReference type="Proteomes" id="UP000034616">
    <property type="component" value="Unassembled WGS sequence"/>
</dbReference>
<dbReference type="SUPFAM" id="SSF53223">
    <property type="entry name" value="Aminoacid dehydrogenase-like, N-terminal domain"/>
    <property type="match status" value="1"/>
</dbReference>
<dbReference type="GO" id="GO:0035999">
    <property type="term" value="P:tetrahydrofolate interconversion"/>
    <property type="evidence" value="ECO:0007669"/>
    <property type="project" value="UniProtKB-UniRule"/>
</dbReference>
<reference evidence="14 15" key="1">
    <citation type="journal article" date="2015" name="Nature">
        <title>rRNA introns, odd ribosomes, and small enigmatic genomes across a large radiation of phyla.</title>
        <authorList>
            <person name="Brown C.T."/>
            <person name="Hug L.A."/>
            <person name="Thomas B.C."/>
            <person name="Sharon I."/>
            <person name="Castelle C.J."/>
            <person name="Singh A."/>
            <person name="Wilkins M.J."/>
            <person name="Williams K.H."/>
            <person name="Banfield J.F."/>
        </authorList>
    </citation>
    <scope>NUCLEOTIDE SEQUENCE [LARGE SCALE GENOMIC DNA]</scope>
</reference>
<dbReference type="InterPro" id="IPR020867">
    <property type="entry name" value="THF_DH/CycHdrlase_CS"/>
</dbReference>
<evidence type="ECO:0000256" key="2">
    <source>
        <dbReference type="ARBA" id="ARBA00011738"/>
    </source>
</evidence>
<dbReference type="InterPro" id="IPR036291">
    <property type="entry name" value="NAD(P)-bd_dom_sf"/>
</dbReference>
<evidence type="ECO:0000259" key="13">
    <source>
        <dbReference type="Pfam" id="PF02882"/>
    </source>
</evidence>
<evidence type="ECO:0000256" key="10">
    <source>
        <dbReference type="ARBA" id="ARBA00023268"/>
    </source>
</evidence>
<evidence type="ECO:0000256" key="3">
    <source>
        <dbReference type="ARBA" id="ARBA00022563"/>
    </source>
</evidence>
<feature type="binding site" evidence="11">
    <location>
        <position position="225"/>
    </location>
    <ligand>
        <name>NADP(+)</name>
        <dbReference type="ChEBI" id="CHEBI:58349"/>
    </ligand>
</feature>
<evidence type="ECO:0000256" key="4">
    <source>
        <dbReference type="ARBA" id="ARBA00022755"/>
    </source>
</evidence>
<dbReference type="InterPro" id="IPR020631">
    <property type="entry name" value="THF_DH/CycHdrlase_NAD-bd_dom"/>
</dbReference>
<comment type="catalytic activity">
    <reaction evidence="11">
        <text>(6R)-5,10-methylene-5,6,7,8-tetrahydrofolate + NADP(+) = (6R)-5,10-methenyltetrahydrofolate + NADPH</text>
        <dbReference type="Rhea" id="RHEA:22812"/>
        <dbReference type="ChEBI" id="CHEBI:15636"/>
        <dbReference type="ChEBI" id="CHEBI:57455"/>
        <dbReference type="ChEBI" id="CHEBI:57783"/>
        <dbReference type="ChEBI" id="CHEBI:58349"/>
        <dbReference type="EC" id="1.5.1.5"/>
    </reaction>
</comment>
<gene>
    <name evidence="11" type="primary">folD</name>
    <name evidence="14" type="ORF">UU35_C0010G0040</name>
</gene>
<evidence type="ECO:0000256" key="9">
    <source>
        <dbReference type="ARBA" id="ARBA00023167"/>
    </source>
</evidence>
<comment type="subunit">
    <text evidence="2 11">Homodimer.</text>
</comment>